<comment type="caution">
    <text evidence="1">The sequence shown here is derived from an EMBL/GenBank/DDBJ whole genome shotgun (WGS) entry which is preliminary data.</text>
</comment>
<dbReference type="EMBL" id="LYPA01000029">
    <property type="protein sequence ID" value="OBR68076.1"/>
    <property type="molecule type" value="Genomic_DNA"/>
</dbReference>
<dbReference type="PANTHER" id="PTHR32097:SF18">
    <property type="entry name" value="RING-TYPE DOMAIN-CONTAINING PROTEIN"/>
    <property type="match status" value="1"/>
</dbReference>
<name>A0A1A5YR30_9BACL</name>
<dbReference type="CDD" id="cd06974">
    <property type="entry name" value="TerD_like"/>
    <property type="match status" value="1"/>
</dbReference>
<dbReference type="InterPro" id="IPR003325">
    <property type="entry name" value="TerD"/>
</dbReference>
<dbReference type="AlphaFoldDB" id="A0A1A5YR30"/>
<accession>A0A1A5YR30</accession>
<reference evidence="1 2" key="1">
    <citation type="submission" date="2016-05" db="EMBL/GenBank/DDBJ databases">
        <title>Paenibacillus oryzae. sp. nov., isolated from the rice root.</title>
        <authorList>
            <person name="Zhang J."/>
            <person name="Zhang X."/>
        </authorList>
    </citation>
    <scope>NUCLEOTIDE SEQUENCE [LARGE SCALE GENOMIC DNA]</scope>
    <source>
        <strain evidence="1 2">1DrF-4</strain>
    </source>
</reference>
<dbReference type="PANTHER" id="PTHR32097">
    <property type="entry name" value="CAMP-BINDING PROTEIN 1-RELATED"/>
    <property type="match status" value="1"/>
</dbReference>
<organism evidence="1 2">
    <name type="scientific">Paenibacillus oryzae</name>
    <dbReference type="NCBI Taxonomy" id="1844972"/>
    <lineage>
        <taxon>Bacteria</taxon>
        <taxon>Bacillati</taxon>
        <taxon>Bacillota</taxon>
        <taxon>Bacilli</taxon>
        <taxon>Bacillales</taxon>
        <taxon>Paenibacillaceae</taxon>
        <taxon>Paenibacillus</taxon>
    </lineage>
</organism>
<keyword evidence="2" id="KW-1185">Reference proteome</keyword>
<proteinExistence type="predicted"/>
<sequence>MSSIYNEIYLRRSRKVMMEWGVDYLPRTYLASAMKNIERLGFTFSKSLMAVLGTQSVEAFTAFYMELEGQLKEMVGAKHTYKPMYPDFPKQVMDMSDAELYLEAMLHYYTLELPFEEDSPKTKALQTEASQKAELSQKPRAKTAKLNVIELGDKTDFFNSIKDVIGSKSSISPTDKEHLAFVIEMEDDVSELLPQEIPLKENVGFVVGLLMKFGKATGEEIGKYFKTATDVLRLATALSDGDVSLAANTVYRKFKRSERKFMLSLLEQCGTIVEDMLRYRNRWIRLGEILHPSEYRSRYPKSADAFDILRSGQTVDTFGGRVEQALRWHNPRLAAELLAERPGEFARRLDHLLRVHEEPYEVIILFSDLAGKVSTPVLLQVMAHFGGRLSKNAWRTFFPKGNVAKAVAIKNELPCLAADICESVVSLCREALLDRFAKLPSLGKVYIDERLREHNVPFAMRSASKSLRTLSRGSRLAMPEGNTIRFFLWWKEGLANGVYTDRVDIDLSAVMYNSKWEYMEHISYTNLRSAKYKAAHSGDIVTAPKGACEFIDIDIPSVLQYGGRYVVASLNSFTSHPFCDLPECYAGWMMRRRPDSGEIFEPATVADKIDLAADTQISIPVILDLQKRQVIWCDLALKRHPGFYNNVEGNQSGLTAIGRAMTSIVKPSLYDLFLLHAEARGELVSTAAEAEATFGLDEGITPFHTATIMAEYIA</sequence>
<dbReference type="OrthoDB" id="415622at2"/>
<dbReference type="RefSeq" id="WP_068679661.1">
    <property type="nucleotide sequence ID" value="NZ_LYPA01000029.1"/>
</dbReference>
<dbReference type="Proteomes" id="UP000092024">
    <property type="component" value="Unassembled WGS sequence"/>
</dbReference>
<gene>
    <name evidence="1" type="ORF">A7K91_07620</name>
</gene>
<dbReference type="InterPro" id="IPR051324">
    <property type="entry name" value="Stress/Tellurium_Resist"/>
</dbReference>
<evidence type="ECO:0000313" key="1">
    <source>
        <dbReference type="EMBL" id="OBR68076.1"/>
    </source>
</evidence>
<evidence type="ECO:0000313" key="2">
    <source>
        <dbReference type="Proteomes" id="UP000092024"/>
    </source>
</evidence>
<dbReference type="STRING" id="1844972.A7K91_07620"/>
<protein>
    <submittedName>
        <fullName evidence="1">Cytoplasmic protein</fullName>
    </submittedName>
</protein>
<dbReference type="Gene3D" id="2.60.60.30">
    <property type="entry name" value="sav2460 like domains"/>
    <property type="match status" value="1"/>
</dbReference>